<proteinExistence type="predicted"/>
<comment type="caution">
    <text evidence="2">The sequence shown here is derived from an EMBL/GenBank/DDBJ whole genome shotgun (WGS) entry which is preliminary data.</text>
</comment>
<reference evidence="2 4" key="1">
    <citation type="journal article" date="2014" name="PLoS Genet.">
        <title>Hidden diversity in honey bee gut symbionts detected by single-cell genomics.</title>
        <authorList>
            <person name="Engel P."/>
            <person name="Stepanauskas R."/>
            <person name="Moran N."/>
        </authorList>
    </citation>
    <scope>NUCLEOTIDE SEQUENCE [LARGE SCALE GENOMIC DNA]</scope>
    <source>
        <strain evidence="2 4">SCGC AB-598-J21</strain>
    </source>
</reference>
<evidence type="ECO:0000313" key="4">
    <source>
        <dbReference type="Proteomes" id="UP000027644"/>
    </source>
</evidence>
<dbReference type="EMBL" id="AVQL01000229">
    <property type="protein sequence ID" value="KEQ01934.1"/>
    <property type="molecule type" value="Genomic_DNA"/>
</dbReference>
<dbReference type="Proteomes" id="UP000027644">
    <property type="component" value="Unassembled WGS sequence"/>
</dbReference>
<gene>
    <name evidence="3" type="ORF">SASC598J21_002890</name>
    <name evidence="2" type="ORF">SASC598J21_003000</name>
    <name evidence="1" type="ORF">SASC598J21_003310</name>
</gene>
<dbReference type="EMBL" id="AVQL01000256">
    <property type="protein sequence ID" value="KEQ01888.1"/>
    <property type="molecule type" value="Genomic_DNA"/>
</dbReference>
<feature type="non-terminal residue" evidence="2">
    <location>
        <position position="1"/>
    </location>
</feature>
<evidence type="ECO:0000313" key="3">
    <source>
        <dbReference type="EMBL" id="KEQ01934.1"/>
    </source>
</evidence>
<sequence>MLSNGDWLIAHASTLLFLYYPAGAFW</sequence>
<organism evidence="2 4">
    <name type="scientific">Snodgrassella alvi SCGC AB-598-J21</name>
    <dbReference type="NCBI Taxonomy" id="1385367"/>
    <lineage>
        <taxon>Bacteria</taxon>
        <taxon>Pseudomonadati</taxon>
        <taxon>Pseudomonadota</taxon>
        <taxon>Betaproteobacteria</taxon>
        <taxon>Neisseriales</taxon>
        <taxon>Neisseriaceae</taxon>
        <taxon>Snodgrassella</taxon>
    </lineage>
</organism>
<evidence type="ECO:0000313" key="2">
    <source>
        <dbReference type="EMBL" id="KEQ01919.1"/>
    </source>
</evidence>
<dbReference type="EMBL" id="AVQL01000238">
    <property type="protein sequence ID" value="KEQ01919.1"/>
    <property type="molecule type" value="Genomic_DNA"/>
</dbReference>
<protein>
    <submittedName>
        <fullName evidence="2">Uncharacterized protein</fullName>
    </submittedName>
</protein>
<dbReference type="AlphaFoldDB" id="A0A074W3J1"/>
<evidence type="ECO:0000313" key="1">
    <source>
        <dbReference type="EMBL" id="KEQ01888.1"/>
    </source>
</evidence>
<name>A0A074W3J1_9NEIS</name>
<accession>A0A074W3J1</accession>